<reference evidence="2 3" key="1">
    <citation type="submission" date="2017-04" db="EMBL/GenBank/DDBJ databases">
        <authorList>
            <person name="Afonso C.L."/>
            <person name="Miller P.J."/>
            <person name="Scott M.A."/>
            <person name="Spackman E."/>
            <person name="Goraichik I."/>
            <person name="Dimitrov K.M."/>
            <person name="Suarez D.L."/>
            <person name="Swayne D.E."/>
        </authorList>
    </citation>
    <scope>NUCLEOTIDE SEQUENCE [LARGE SCALE GENOMIC DNA]</scope>
    <source>
        <strain evidence="2 3">DSM 26133</strain>
    </source>
</reference>
<dbReference type="AlphaFoldDB" id="A0A1W2GD06"/>
<gene>
    <name evidence="2" type="ORF">SAMN04488029_1878</name>
</gene>
<dbReference type="SUPFAM" id="SSF56935">
    <property type="entry name" value="Porins"/>
    <property type="match status" value="1"/>
</dbReference>
<name>A0A1W2GD06_REIFA</name>
<evidence type="ECO:0000313" key="3">
    <source>
        <dbReference type="Proteomes" id="UP000192472"/>
    </source>
</evidence>
<organism evidence="2 3">
    <name type="scientific">Reichenbachiella faecimaris</name>
    <dbReference type="NCBI Taxonomy" id="692418"/>
    <lineage>
        <taxon>Bacteria</taxon>
        <taxon>Pseudomonadati</taxon>
        <taxon>Bacteroidota</taxon>
        <taxon>Cytophagia</taxon>
        <taxon>Cytophagales</taxon>
        <taxon>Reichenbachiellaceae</taxon>
        <taxon>Reichenbachiella</taxon>
    </lineage>
</organism>
<dbReference type="STRING" id="692418.SAMN04488029_1878"/>
<evidence type="ECO:0000313" key="2">
    <source>
        <dbReference type="EMBL" id="SMD34166.1"/>
    </source>
</evidence>
<keyword evidence="3" id="KW-1185">Reference proteome</keyword>
<accession>A0A1W2GD06</accession>
<dbReference type="Proteomes" id="UP000192472">
    <property type="component" value="Unassembled WGS sequence"/>
</dbReference>
<dbReference type="RefSeq" id="WP_084372568.1">
    <property type="nucleotide sequence ID" value="NZ_FWYF01000002.1"/>
</dbReference>
<proteinExistence type="predicted"/>
<dbReference type="EMBL" id="FWYF01000002">
    <property type="protein sequence ID" value="SMD34166.1"/>
    <property type="molecule type" value="Genomic_DNA"/>
</dbReference>
<dbReference type="OrthoDB" id="9765571at2"/>
<evidence type="ECO:0000256" key="1">
    <source>
        <dbReference type="SAM" id="SignalP"/>
    </source>
</evidence>
<dbReference type="Gene3D" id="2.40.160.60">
    <property type="entry name" value="Outer membrane protein transport protein (OMPP1/FadL/TodX)"/>
    <property type="match status" value="1"/>
</dbReference>
<feature type="chain" id="PRO_5013094263" description="Outer membrane protein transport protein (OMPP1/FadL/TodX)" evidence="1">
    <location>
        <begin position="22"/>
        <end position="514"/>
    </location>
</feature>
<evidence type="ECO:0008006" key="4">
    <source>
        <dbReference type="Google" id="ProtNLM"/>
    </source>
</evidence>
<keyword evidence="1" id="KW-0732">Signal</keyword>
<sequence>MKIRPILFGTLLVVCSFSAHAQFGYYHDALQYSRTRSMGTARTQAIGSAQAALGGDINSAYANPAGLGFNRSSVVTFTPSLNFYNSDSEYFEQTTGDSKTNFNIANLGVIFSFAKGDIEKSKFKGGSFAITMTRENNFNYNAEYEAYNESEFGSSVVDKYLDDVNFPDPNGPLDPVPLDALTDFEYYGLFSTYLINPNFEKDVNGQDSLTHYYKFIGDFPFQNEKLQQNGNQTQWDFAYGANYDDKIYFGASLSINSINYKTTATLTESDFIYDEAPDDAINYLSTRDELDVKGTGVSGTFGLIARPFDFFRLGITAVTPTYYSIREESSKDMIVSYNDFVFIPGEDPLTYFEDQVFFETTYNFRTPFKLTTGAAFFLGKIGFISADIDFIDYSKAKFKTDDENITVSNQDIRNLYQNTINFRTGVEIRLRSFRIRGGYNYQGDPYVDSPINNSIKQLSGGLGYRNREFFVDLSVVHSKWKTLRTPYTITDIAYPTAYIENKNLNVSVTFGVNF</sequence>
<protein>
    <recommendedName>
        <fullName evidence="4">Outer membrane protein transport protein (OMPP1/FadL/TodX)</fullName>
    </recommendedName>
</protein>
<feature type="signal peptide" evidence="1">
    <location>
        <begin position="1"/>
        <end position="21"/>
    </location>
</feature>